<name>A0ACC3A6Y9_9EURO</name>
<evidence type="ECO:0000313" key="2">
    <source>
        <dbReference type="Proteomes" id="UP001172386"/>
    </source>
</evidence>
<dbReference type="EMBL" id="JAPDRQ010000078">
    <property type="protein sequence ID" value="KAJ9656388.1"/>
    <property type="molecule type" value="Genomic_DNA"/>
</dbReference>
<sequence length="412" mass="46144">MLPFYDLGHQRRHWLQTTTVVPILLFVTVLIAFVITMSEGMARTPIVDGAANETSHSLNTHFDFTAAASYFLPSLRSTEPSTFDPTTTNFGLISQAYDSDASLPDASQLTDWQRFAHHVSTLNAHAPDHQSYHVLYLARHGQGYHNLAERYYGTGAWDCYYSLLEGDMESKIMWADAHLSKLGLEQARLQSQFWESQLKHANMPVPAKWYVSPMERASRTAEITFQPLQDNGTLGPAHFVPTVKELLRETNGIHTCDRRSKRSVIAANYPKWKIEEGFAEEDELWDPIYRETNEAHTYRAALLLDDILSSVQTDTGAKGNYLSLTAHGGMINAILRAIGHREFQVNVGSAIAVLVKVEQKDGKRPNRHFGKGETAPKCLEDPLKAGLPGYKNLKEYVDGVEGQVNVLRATAN</sequence>
<evidence type="ECO:0000313" key="1">
    <source>
        <dbReference type="EMBL" id="KAJ9656388.1"/>
    </source>
</evidence>
<keyword evidence="2" id="KW-1185">Reference proteome</keyword>
<organism evidence="1 2">
    <name type="scientific">Neophaeococcomyces mojaviensis</name>
    <dbReference type="NCBI Taxonomy" id="3383035"/>
    <lineage>
        <taxon>Eukaryota</taxon>
        <taxon>Fungi</taxon>
        <taxon>Dikarya</taxon>
        <taxon>Ascomycota</taxon>
        <taxon>Pezizomycotina</taxon>
        <taxon>Eurotiomycetes</taxon>
        <taxon>Chaetothyriomycetidae</taxon>
        <taxon>Chaetothyriales</taxon>
        <taxon>Chaetothyriales incertae sedis</taxon>
        <taxon>Neophaeococcomyces</taxon>
    </lineage>
</organism>
<gene>
    <name evidence="1" type="primary">PMU1_2</name>
    <name evidence="1" type="ORF">H2198_004966</name>
</gene>
<reference evidence="1" key="1">
    <citation type="submission" date="2022-10" db="EMBL/GenBank/DDBJ databases">
        <title>Culturing micro-colonial fungi from biological soil crusts in the Mojave desert and describing Neophaeococcomyces mojavensis, and introducing the new genera and species Taxawa tesnikishii.</title>
        <authorList>
            <person name="Kurbessoian T."/>
            <person name="Stajich J.E."/>
        </authorList>
    </citation>
    <scope>NUCLEOTIDE SEQUENCE</scope>
    <source>
        <strain evidence="1">JES_112</strain>
    </source>
</reference>
<protein>
    <submittedName>
        <fullName evidence="1">Phosphoglycerate mutase pmu1</fullName>
    </submittedName>
</protein>
<comment type="caution">
    <text evidence="1">The sequence shown here is derived from an EMBL/GenBank/DDBJ whole genome shotgun (WGS) entry which is preliminary data.</text>
</comment>
<proteinExistence type="predicted"/>
<accession>A0ACC3A6Y9</accession>
<dbReference type="Proteomes" id="UP001172386">
    <property type="component" value="Unassembled WGS sequence"/>
</dbReference>